<organism evidence="2 3">
    <name type="scientific">Fibrella rubiginis</name>
    <dbReference type="NCBI Taxonomy" id="2817060"/>
    <lineage>
        <taxon>Bacteria</taxon>
        <taxon>Pseudomonadati</taxon>
        <taxon>Bacteroidota</taxon>
        <taxon>Cytophagia</taxon>
        <taxon>Cytophagales</taxon>
        <taxon>Spirosomataceae</taxon>
        <taxon>Fibrella</taxon>
    </lineage>
</organism>
<evidence type="ECO:0000256" key="1">
    <source>
        <dbReference type="SAM" id="SignalP"/>
    </source>
</evidence>
<dbReference type="Proteomes" id="UP000664034">
    <property type="component" value="Unassembled WGS sequence"/>
</dbReference>
<evidence type="ECO:0000313" key="2">
    <source>
        <dbReference type="EMBL" id="MBO0937008.1"/>
    </source>
</evidence>
<feature type="chain" id="PRO_5037613202" evidence="1">
    <location>
        <begin position="36"/>
        <end position="243"/>
    </location>
</feature>
<comment type="caution">
    <text evidence="2">The sequence shown here is derived from an EMBL/GenBank/DDBJ whole genome shotgun (WGS) entry which is preliminary data.</text>
</comment>
<feature type="signal peptide" evidence="1">
    <location>
        <begin position="1"/>
        <end position="35"/>
    </location>
</feature>
<dbReference type="AlphaFoldDB" id="A0A939GIC3"/>
<reference evidence="2" key="1">
    <citation type="submission" date="2021-03" db="EMBL/GenBank/DDBJ databases">
        <title>Fibrella sp. HMF5335 genome sequencing and assembly.</title>
        <authorList>
            <person name="Kang H."/>
            <person name="Kim H."/>
            <person name="Bae S."/>
            <person name="Joh K."/>
        </authorList>
    </citation>
    <scope>NUCLEOTIDE SEQUENCE</scope>
    <source>
        <strain evidence="2">HMF5335</strain>
    </source>
</reference>
<evidence type="ECO:0000313" key="3">
    <source>
        <dbReference type="Proteomes" id="UP000664034"/>
    </source>
</evidence>
<accession>A0A939GIC3</accession>
<keyword evidence="3" id="KW-1185">Reference proteome</keyword>
<protein>
    <submittedName>
        <fullName evidence="2">Uncharacterized protein</fullName>
    </submittedName>
</protein>
<dbReference type="EMBL" id="JAFMYV010000004">
    <property type="protein sequence ID" value="MBO0937008.1"/>
    <property type="molecule type" value="Genomic_DNA"/>
</dbReference>
<name>A0A939GIC3_9BACT</name>
<keyword evidence="1" id="KW-0732">Signal</keyword>
<proteinExistence type="predicted"/>
<sequence>MSTVVTVYTFQRTNDVSAMKLTLLLLFVCPLQLWAQADSVQTLRREDLKLIESELQPAYYGRYGTTVRSQYMYDGLDIKAKQLAPYIMASGEPTAIQEFNKYISNRHTGGWLIAGGITAMLVGTIVGTSNSPVNVQKPIICPTGMVCYGTSSGSSGPVYAGGIVGYQNGVDSQREAAVSAGLLTALTGCILTGIGWGLYTPGKHVRKAVQFYNRALKQRQGISWQLQPYSSYSSAGVGLAGRF</sequence>
<gene>
    <name evidence="2" type="ORF">J2I47_10670</name>
</gene>